<name>A0ABS4FNQ9_9BACL</name>
<dbReference type="CDD" id="cd16380">
    <property type="entry name" value="YitT_C"/>
    <property type="match status" value="1"/>
</dbReference>
<comment type="caution">
    <text evidence="8">The sequence shown here is derived from an EMBL/GenBank/DDBJ whole genome shotgun (WGS) entry which is preliminary data.</text>
</comment>
<feature type="transmembrane region" description="Helical" evidence="6">
    <location>
        <begin position="12"/>
        <end position="32"/>
    </location>
</feature>
<evidence type="ECO:0000259" key="7">
    <source>
        <dbReference type="Pfam" id="PF10035"/>
    </source>
</evidence>
<feature type="transmembrane region" description="Helical" evidence="6">
    <location>
        <begin position="106"/>
        <end position="127"/>
    </location>
</feature>
<feature type="transmembrane region" description="Helical" evidence="6">
    <location>
        <begin position="77"/>
        <end position="94"/>
    </location>
</feature>
<feature type="transmembrane region" description="Helical" evidence="6">
    <location>
        <begin position="44"/>
        <end position="70"/>
    </location>
</feature>
<accession>A0ABS4FNQ9</accession>
<evidence type="ECO:0000256" key="3">
    <source>
        <dbReference type="ARBA" id="ARBA00022692"/>
    </source>
</evidence>
<comment type="subcellular location">
    <subcellularLocation>
        <location evidence="1">Cell membrane</location>
        <topology evidence="1">Multi-pass membrane protein</topology>
    </subcellularLocation>
</comment>
<evidence type="ECO:0000313" key="9">
    <source>
        <dbReference type="Proteomes" id="UP001519272"/>
    </source>
</evidence>
<dbReference type="Pfam" id="PF10035">
    <property type="entry name" value="DUF2179"/>
    <property type="match status" value="1"/>
</dbReference>
<dbReference type="PANTHER" id="PTHR33545:SF4">
    <property type="entry name" value="UPF0750 MEMBRANE PROTEIN YXKD"/>
    <property type="match status" value="1"/>
</dbReference>
<dbReference type="RefSeq" id="WP_210087909.1">
    <property type="nucleotide sequence ID" value="NZ_JAGGKG010000003.1"/>
</dbReference>
<dbReference type="Pfam" id="PF02588">
    <property type="entry name" value="YitT_membrane"/>
    <property type="match status" value="1"/>
</dbReference>
<protein>
    <submittedName>
        <fullName evidence="8">Uncharacterized membrane-anchored protein YitT (DUF2179 family)</fullName>
    </submittedName>
</protein>
<dbReference type="EMBL" id="JAGGKG010000003">
    <property type="protein sequence ID" value="MBP1904220.1"/>
    <property type="molecule type" value="Genomic_DNA"/>
</dbReference>
<dbReference type="PIRSF" id="PIRSF006483">
    <property type="entry name" value="Membrane_protein_YitT"/>
    <property type="match status" value="1"/>
</dbReference>
<evidence type="ECO:0000256" key="1">
    <source>
        <dbReference type="ARBA" id="ARBA00004651"/>
    </source>
</evidence>
<evidence type="ECO:0000313" key="8">
    <source>
        <dbReference type="EMBL" id="MBP1904220.1"/>
    </source>
</evidence>
<keyword evidence="2" id="KW-1003">Cell membrane</keyword>
<evidence type="ECO:0000256" key="6">
    <source>
        <dbReference type="SAM" id="Phobius"/>
    </source>
</evidence>
<proteinExistence type="predicted"/>
<keyword evidence="5 6" id="KW-0472">Membrane</keyword>
<evidence type="ECO:0000256" key="5">
    <source>
        <dbReference type="ARBA" id="ARBA00023136"/>
    </source>
</evidence>
<feature type="transmembrane region" description="Helical" evidence="6">
    <location>
        <begin position="148"/>
        <end position="167"/>
    </location>
</feature>
<organism evidence="8 9">
    <name type="scientific">Paenibacillus turicensis</name>
    <dbReference type="NCBI Taxonomy" id="160487"/>
    <lineage>
        <taxon>Bacteria</taxon>
        <taxon>Bacillati</taxon>
        <taxon>Bacillota</taxon>
        <taxon>Bacilli</taxon>
        <taxon>Bacillales</taxon>
        <taxon>Paenibacillaceae</taxon>
        <taxon>Paenibacillus</taxon>
    </lineage>
</organism>
<keyword evidence="3 6" id="KW-0812">Transmembrane</keyword>
<dbReference type="InterPro" id="IPR051461">
    <property type="entry name" value="UPF0750_membrane"/>
</dbReference>
<dbReference type="InterPro" id="IPR003740">
    <property type="entry name" value="YitT"/>
</dbReference>
<dbReference type="PANTHER" id="PTHR33545">
    <property type="entry name" value="UPF0750 MEMBRANE PROTEIN YITT-RELATED"/>
    <property type="match status" value="1"/>
</dbReference>
<evidence type="ECO:0000256" key="4">
    <source>
        <dbReference type="ARBA" id="ARBA00022989"/>
    </source>
</evidence>
<keyword evidence="4 6" id="KW-1133">Transmembrane helix</keyword>
<dbReference type="Proteomes" id="UP001519272">
    <property type="component" value="Unassembled WGS sequence"/>
</dbReference>
<keyword evidence="9" id="KW-1185">Reference proteome</keyword>
<dbReference type="InterPro" id="IPR019264">
    <property type="entry name" value="DUF2179"/>
</dbReference>
<dbReference type="Gene3D" id="3.30.70.120">
    <property type="match status" value="1"/>
</dbReference>
<evidence type="ECO:0000256" key="2">
    <source>
        <dbReference type="ARBA" id="ARBA00022475"/>
    </source>
</evidence>
<gene>
    <name evidence="8" type="ORF">J2Z32_000837</name>
</gene>
<feature type="domain" description="DUF2179" evidence="7">
    <location>
        <begin position="219"/>
        <end position="273"/>
    </location>
</feature>
<sequence length="281" mass="31118">MNVVKTRMMEVLSVILGSFIFALGINLFVIPHEFGEGGVTGVTIILYYLFAFQPWLTSLIINSCLILIGYKFLGKLTTLYTIIAVAAHSFFLGISHNWSITSNEPMINAIFGGLMVGLGIGLIVRAGGTSAGTVILARLMNKYLNWNISYALLFFDLIVAFSCYFIIGAEKLMLTIVMLFVGTKVMDFVVEGLNPKKAVTIISEKQDEIAEQVSHVLDRGVTVLTGYGYYTKLPKEVLYTVINKQEVTTLKKIIRKTDKNAFVTIHDARDVFGEGFVDISK</sequence>
<reference evidence="8 9" key="1">
    <citation type="submission" date="2021-03" db="EMBL/GenBank/DDBJ databases">
        <title>Genomic Encyclopedia of Type Strains, Phase IV (KMG-IV): sequencing the most valuable type-strain genomes for metagenomic binning, comparative biology and taxonomic classification.</title>
        <authorList>
            <person name="Goeker M."/>
        </authorList>
    </citation>
    <scope>NUCLEOTIDE SEQUENCE [LARGE SCALE GENOMIC DNA]</scope>
    <source>
        <strain evidence="8 9">DSM 14349</strain>
    </source>
</reference>
<dbReference type="InterPro" id="IPR015867">
    <property type="entry name" value="N-reg_PII/ATP_PRibTrfase_C"/>
</dbReference>